<keyword evidence="2" id="KW-0805">Transcription regulation</keyword>
<dbReference type="Gene3D" id="1.10.10.10">
    <property type="entry name" value="Winged helix-like DNA-binding domain superfamily/Winged helix DNA-binding domain"/>
    <property type="match status" value="1"/>
</dbReference>
<organism evidence="5 6">
    <name type="scientific">Brevibacillus reuszeri</name>
    <dbReference type="NCBI Taxonomy" id="54915"/>
    <lineage>
        <taxon>Bacteria</taxon>
        <taxon>Bacillati</taxon>
        <taxon>Bacillota</taxon>
        <taxon>Bacilli</taxon>
        <taxon>Bacillales</taxon>
        <taxon>Paenibacillaceae</taxon>
        <taxon>Brevibacillus</taxon>
    </lineage>
</organism>
<reference evidence="5 6" key="1">
    <citation type="submission" date="2019-06" db="EMBL/GenBank/DDBJ databases">
        <title>Whole genome shotgun sequence of Brevibacillus reuszeri NBRC 15719.</title>
        <authorList>
            <person name="Hosoyama A."/>
            <person name="Uohara A."/>
            <person name="Ohji S."/>
            <person name="Ichikawa N."/>
        </authorList>
    </citation>
    <scope>NUCLEOTIDE SEQUENCE [LARGE SCALE GENOMIC DNA]</scope>
    <source>
        <strain evidence="5 6">NBRC 15719</strain>
    </source>
</reference>
<accession>A0ABQ0TKM7</accession>
<evidence type="ECO:0000256" key="4">
    <source>
        <dbReference type="ARBA" id="ARBA00023163"/>
    </source>
</evidence>
<evidence type="ECO:0000256" key="1">
    <source>
        <dbReference type="ARBA" id="ARBA00011046"/>
    </source>
</evidence>
<dbReference type="PIRSF" id="PIRSF019455">
    <property type="entry name" value="CopR_AtkY"/>
    <property type="match status" value="1"/>
</dbReference>
<name>A0ABQ0TKM7_9BACL</name>
<evidence type="ECO:0000256" key="3">
    <source>
        <dbReference type="ARBA" id="ARBA00023125"/>
    </source>
</evidence>
<dbReference type="InterPro" id="IPR005650">
    <property type="entry name" value="BlaI_family"/>
</dbReference>
<dbReference type="Gene3D" id="1.10.4040.10">
    <property type="entry name" value="Penicillinase repressor domain"/>
    <property type="match status" value="1"/>
</dbReference>
<evidence type="ECO:0000313" key="5">
    <source>
        <dbReference type="EMBL" id="GED68488.1"/>
    </source>
</evidence>
<evidence type="ECO:0000313" key="6">
    <source>
        <dbReference type="Proteomes" id="UP000319578"/>
    </source>
</evidence>
<gene>
    <name evidence="5" type="ORF">BRE01_21900</name>
</gene>
<dbReference type="EMBL" id="BJON01000008">
    <property type="protein sequence ID" value="GED68488.1"/>
    <property type="molecule type" value="Genomic_DNA"/>
</dbReference>
<evidence type="ECO:0000256" key="2">
    <source>
        <dbReference type="ARBA" id="ARBA00023015"/>
    </source>
</evidence>
<proteinExistence type="inferred from homology"/>
<dbReference type="InterPro" id="IPR036390">
    <property type="entry name" value="WH_DNA-bd_sf"/>
</dbReference>
<dbReference type="Proteomes" id="UP000319578">
    <property type="component" value="Unassembled WGS sequence"/>
</dbReference>
<keyword evidence="3" id="KW-0238">DNA-binding</keyword>
<keyword evidence="4" id="KW-0804">Transcription</keyword>
<comment type="similarity">
    <text evidence="1">Belongs to the BlaI transcriptional regulatory family.</text>
</comment>
<dbReference type="Pfam" id="PF03965">
    <property type="entry name" value="Penicillinase_R"/>
    <property type="match status" value="1"/>
</dbReference>
<protein>
    <submittedName>
        <fullName evidence="5">Transcriptional regulator</fullName>
    </submittedName>
</protein>
<comment type="caution">
    <text evidence="5">The sequence shown here is derived from an EMBL/GenBank/DDBJ whole genome shotgun (WGS) entry which is preliminary data.</text>
</comment>
<sequence>MNVSEMNITKAEMEIMQVIWDSGKRMTTKEIGEKLPDKKTTTIITLAGRLIDKGALHSVKLGRSHAYEYWAAITEKEYLNRQTESFLETIHNGSAKSLISSLFQAENLTKKDIEELRAFINSEADEND</sequence>
<keyword evidence="6" id="KW-1185">Reference proteome</keyword>
<dbReference type="InterPro" id="IPR036388">
    <property type="entry name" value="WH-like_DNA-bd_sf"/>
</dbReference>
<dbReference type="SUPFAM" id="SSF46785">
    <property type="entry name" value="Winged helix' DNA-binding domain"/>
    <property type="match status" value="1"/>
</dbReference>